<reference evidence="2" key="1">
    <citation type="submission" date="2005-10" db="EMBL/GenBank/DDBJ databases">
        <authorList>
            <person name="Loftus B.J."/>
            <person name="Nene V.M."/>
            <person name="Hannick L.I."/>
            <person name="Bidwell S."/>
            <person name="Haas B."/>
            <person name="Amedeo P."/>
            <person name="Orvis J."/>
            <person name="Wortman J.R."/>
            <person name="White O.R."/>
            <person name="Salzberg S."/>
            <person name="Shumway M."/>
            <person name="Koo H."/>
            <person name="Zhao Y."/>
            <person name="Holmes M."/>
            <person name="Miller J."/>
            <person name="Schatz M."/>
            <person name="Pop M."/>
            <person name="Pai G."/>
            <person name="Utterback T."/>
            <person name="Rogers Y.-H."/>
            <person name="Kravitz S."/>
            <person name="Fraser C.M."/>
        </authorList>
    </citation>
    <scope>NUCLEOTIDE SEQUENCE</scope>
    <source>
        <strain evidence="2">Liverpool</strain>
    </source>
</reference>
<reference evidence="2" key="2">
    <citation type="journal article" date="2007" name="Science">
        <title>Genome sequence of Aedes aegypti, a major arbovirus vector.</title>
        <authorList>
            <person name="Nene V."/>
            <person name="Wortman J.R."/>
            <person name="Lawson D."/>
            <person name="Haas B."/>
            <person name="Kodira C."/>
            <person name="Tu Z.J."/>
            <person name="Loftus B."/>
            <person name="Xi Z."/>
            <person name="Megy K."/>
            <person name="Grabherr M."/>
            <person name="Ren Q."/>
            <person name="Zdobnov E.M."/>
            <person name="Lobo N.F."/>
            <person name="Campbell K.S."/>
            <person name="Brown S.E."/>
            <person name="Bonaldo M.F."/>
            <person name="Zhu J."/>
            <person name="Sinkins S.P."/>
            <person name="Hogenkamp D.G."/>
            <person name="Amedeo P."/>
            <person name="Arensburger P."/>
            <person name="Atkinson P.W."/>
            <person name="Bidwell S."/>
            <person name="Biedler J."/>
            <person name="Birney E."/>
            <person name="Bruggner R.V."/>
            <person name="Costas J."/>
            <person name="Coy M.R."/>
            <person name="Crabtree J."/>
            <person name="Crawford M."/>
            <person name="Debruyn B."/>
            <person name="Decaprio D."/>
            <person name="Eiglmeier K."/>
            <person name="Eisenstadt E."/>
            <person name="El-Dorry H."/>
            <person name="Gelbart W.M."/>
            <person name="Gomes S.L."/>
            <person name="Hammond M."/>
            <person name="Hannick L.I."/>
            <person name="Hogan J.R."/>
            <person name="Holmes M.H."/>
            <person name="Jaffe D."/>
            <person name="Johnston J.S."/>
            <person name="Kennedy R.C."/>
            <person name="Koo H."/>
            <person name="Kravitz S."/>
            <person name="Kriventseva E.V."/>
            <person name="Kulp D."/>
            <person name="Labutti K."/>
            <person name="Lee E."/>
            <person name="Li S."/>
            <person name="Lovin D.D."/>
            <person name="Mao C."/>
            <person name="Mauceli E."/>
            <person name="Menck C.F."/>
            <person name="Miller J.R."/>
            <person name="Montgomery P."/>
            <person name="Mori A."/>
            <person name="Nascimento A.L."/>
            <person name="Naveira H.F."/>
            <person name="Nusbaum C."/>
            <person name="O'leary S."/>
            <person name="Orvis J."/>
            <person name="Pertea M."/>
            <person name="Quesneville H."/>
            <person name="Reidenbach K.R."/>
            <person name="Rogers Y.H."/>
            <person name="Roth C.W."/>
            <person name="Schneider J.R."/>
            <person name="Schatz M."/>
            <person name="Shumway M."/>
            <person name="Stanke M."/>
            <person name="Stinson E.O."/>
            <person name="Tubio J.M."/>
            <person name="Vanzee J.P."/>
            <person name="Verjovski-Almeida S."/>
            <person name="Werner D."/>
            <person name="White O."/>
            <person name="Wyder S."/>
            <person name="Zeng Q."/>
            <person name="Zhao Q."/>
            <person name="Zhao Y."/>
            <person name="Hill C.A."/>
            <person name="Raikhel A.S."/>
            <person name="Soares M.B."/>
            <person name="Knudson D.L."/>
            <person name="Lee N.H."/>
            <person name="Galagan J."/>
            <person name="Salzberg S.L."/>
            <person name="Paulsen I.T."/>
            <person name="Dimopoulos G."/>
            <person name="Collins F.H."/>
            <person name="Birren B."/>
            <person name="Fraser-Liggett C.M."/>
            <person name="Severson D.W."/>
        </authorList>
    </citation>
    <scope>NUCLEOTIDE SEQUENCE [LARGE SCALE GENOMIC DNA]</scope>
    <source>
        <strain evidence="2">Liverpool</strain>
    </source>
</reference>
<dbReference type="EMBL" id="CH477251">
    <property type="protein sequence ID" value="EAT46032.1"/>
    <property type="molecule type" value="Genomic_DNA"/>
</dbReference>
<dbReference type="PaxDb" id="7159-AAEL002736-PA"/>
<reference evidence="2" key="3">
    <citation type="submission" date="2012-09" db="EMBL/GenBank/DDBJ databases">
        <authorList>
            <consortium name="VectorBase"/>
        </authorList>
    </citation>
    <scope>NUCLEOTIDE SEQUENCE</scope>
    <source>
        <strain evidence="2">Liverpool</strain>
    </source>
</reference>
<dbReference type="HOGENOM" id="CLU_2415062_0_0_1"/>
<proteinExistence type="predicted"/>
<dbReference type="eggNOG" id="ENOG502S7WE">
    <property type="taxonomic scope" value="Eukaryota"/>
</dbReference>
<evidence type="ECO:0000256" key="1">
    <source>
        <dbReference type="SAM" id="MobiDB-lite"/>
    </source>
</evidence>
<feature type="compositionally biased region" description="Low complexity" evidence="1">
    <location>
        <begin position="30"/>
        <end position="41"/>
    </location>
</feature>
<feature type="compositionally biased region" description="Acidic residues" evidence="1">
    <location>
        <begin position="12"/>
        <end position="27"/>
    </location>
</feature>
<feature type="region of interest" description="Disordered" evidence="1">
    <location>
        <begin position="1"/>
        <end position="92"/>
    </location>
</feature>
<dbReference type="AlphaFoldDB" id="Q17HB0"/>
<dbReference type="Proteomes" id="UP000682892">
    <property type="component" value="Chromosome 1"/>
</dbReference>
<evidence type="ECO:0000313" key="2">
    <source>
        <dbReference type="EMBL" id="EAT46032.1"/>
    </source>
</evidence>
<gene>
    <name evidence="2" type="ORF">AaeL_AAEL002736</name>
</gene>
<protein>
    <submittedName>
        <fullName evidence="2">AAEL002736-PA</fullName>
    </submittedName>
</protein>
<sequence>MFGSALRRFEEYVDEEGEQIEGEEGEDAAARPAPTTTTTTEAPKKIRPSIRPFRSNDDLLTALKKRRLESKNSKPGKQAAEAALHLFSTSIK</sequence>
<evidence type="ECO:0000313" key="3">
    <source>
        <dbReference type="Proteomes" id="UP000682892"/>
    </source>
</evidence>
<name>Q17HB0_AEDAE</name>
<accession>Q17HB0</accession>
<organism evidence="2 3">
    <name type="scientific">Aedes aegypti</name>
    <name type="common">Yellowfever mosquito</name>
    <name type="synonym">Culex aegypti</name>
    <dbReference type="NCBI Taxonomy" id="7159"/>
    <lineage>
        <taxon>Eukaryota</taxon>
        <taxon>Metazoa</taxon>
        <taxon>Ecdysozoa</taxon>
        <taxon>Arthropoda</taxon>
        <taxon>Hexapoda</taxon>
        <taxon>Insecta</taxon>
        <taxon>Pterygota</taxon>
        <taxon>Neoptera</taxon>
        <taxon>Endopterygota</taxon>
        <taxon>Diptera</taxon>
        <taxon>Nematocera</taxon>
        <taxon>Culicoidea</taxon>
        <taxon>Culicidae</taxon>
        <taxon>Culicinae</taxon>
        <taxon>Aedini</taxon>
        <taxon>Aedes</taxon>
        <taxon>Stegomyia</taxon>
    </lineage>
</organism>